<feature type="transmembrane region" description="Helical" evidence="1">
    <location>
        <begin position="114"/>
        <end position="131"/>
    </location>
</feature>
<accession>A0ABQ1VC58</accession>
<reference evidence="3" key="1">
    <citation type="journal article" date="2019" name="Int. J. Syst. Evol. Microbiol.">
        <title>The Global Catalogue of Microorganisms (GCM) 10K type strain sequencing project: providing services to taxonomists for standard genome sequencing and annotation.</title>
        <authorList>
            <consortium name="The Broad Institute Genomics Platform"/>
            <consortium name="The Broad Institute Genome Sequencing Center for Infectious Disease"/>
            <person name="Wu L."/>
            <person name="Ma J."/>
        </authorList>
    </citation>
    <scope>NUCLEOTIDE SEQUENCE [LARGE SCALE GENOMIC DNA]</scope>
    <source>
        <strain evidence="3">CGMCC 1.15407</strain>
    </source>
</reference>
<keyword evidence="1" id="KW-0812">Transmembrane</keyword>
<name>A0ABQ1VC58_9BACT</name>
<keyword evidence="1" id="KW-0472">Membrane</keyword>
<evidence type="ECO:0000313" key="3">
    <source>
        <dbReference type="Proteomes" id="UP000647339"/>
    </source>
</evidence>
<proteinExistence type="predicted"/>
<dbReference type="EMBL" id="BMIU01000035">
    <property type="protein sequence ID" value="GGF50609.1"/>
    <property type="molecule type" value="Genomic_DNA"/>
</dbReference>
<comment type="caution">
    <text evidence="2">The sequence shown here is derived from an EMBL/GenBank/DDBJ whole genome shotgun (WGS) entry which is preliminary data.</text>
</comment>
<gene>
    <name evidence="2" type="ORF">GCM10011339_43940</name>
</gene>
<dbReference type="Proteomes" id="UP000647339">
    <property type="component" value="Unassembled WGS sequence"/>
</dbReference>
<organism evidence="2 3">
    <name type="scientific">Echinicola rosea</name>
    <dbReference type="NCBI Taxonomy" id="1807691"/>
    <lineage>
        <taxon>Bacteria</taxon>
        <taxon>Pseudomonadati</taxon>
        <taxon>Bacteroidota</taxon>
        <taxon>Cytophagia</taxon>
        <taxon>Cytophagales</taxon>
        <taxon>Cyclobacteriaceae</taxon>
        <taxon>Echinicola</taxon>
    </lineage>
</organism>
<keyword evidence="3" id="KW-1185">Reference proteome</keyword>
<keyword evidence="1" id="KW-1133">Transmembrane helix</keyword>
<evidence type="ECO:0000313" key="2">
    <source>
        <dbReference type="EMBL" id="GGF50609.1"/>
    </source>
</evidence>
<evidence type="ECO:0000256" key="1">
    <source>
        <dbReference type="SAM" id="Phobius"/>
    </source>
</evidence>
<protein>
    <submittedName>
        <fullName evidence="2">Cytochrome c</fullName>
    </submittedName>
</protein>
<sequence>MNTMENHRKVKVFLDDDQVPFGEFHPPVKFMLDTTKIPDGKHKLKIVAKSTDGIEGVREVNFEVRNGPAIDLVGLKENDIVDENVTLTINAYGSERKDLFVVTGSETPKGIPSWVWAILIGFIGWGMYYLLRFWTDDNYISFF</sequence>